<feature type="transmembrane region" description="Helical" evidence="1">
    <location>
        <begin position="49"/>
        <end position="71"/>
    </location>
</feature>
<proteinExistence type="predicted"/>
<keyword evidence="1" id="KW-0812">Transmembrane</keyword>
<evidence type="ECO:0000259" key="2">
    <source>
        <dbReference type="Pfam" id="PF04892"/>
    </source>
</evidence>
<dbReference type="RefSeq" id="WP_204699092.1">
    <property type="nucleotide sequence ID" value="NZ_JAFBEC010000011.1"/>
</dbReference>
<feature type="domain" description="VanZ-like" evidence="2">
    <location>
        <begin position="9"/>
        <end position="154"/>
    </location>
</feature>
<dbReference type="NCBIfam" id="NF037970">
    <property type="entry name" value="vanZ_1"/>
    <property type="match status" value="1"/>
</dbReference>
<dbReference type="Proteomes" id="UP000741863">
    <property type="component" value="Unassembled WGS sequence"/>
</dbReference>
<name>A0ABS2PFY4_9BACL</name>
<dbReference type="Pfam" id="PF04892">
    <property type="entry name" value="VanZ"/>
    <property type="match status" value="1"/>
</dbReference>
<accession>A0ABS2PFY4</accession>
<comment type="caution">
    <text evidence="3">The sequence shown here is derived from an EMBL/GenBank/DDBJ whole genome shotgun (WGS) entry which is preliminary data.</text>
</comment>
<feature type="transmembrane region" description="Helical" evidence="1">
    <location>
        <begin position="78"/>
        <end position="96"/>
    </location>
</feature>
<dbReference type="PIRSF" id="PIRSF019083">
    <property type="entry name" value="UCP019083_VanZ"/>
    <property type="match status" value="1"/>
</dbReference>
<gene>
    <name evidence="3" type="ORF">JOD17_003441</name>
</gene>
<dbReference type="InterPro" id="IPR016747">
    <property type="entry name" value="Phosphotransbutyrylase"/>
</dbReference>
<evidence type="ECO:0000256" key="1">
    <source>
        <dbReference type="SAM" id="Phobius"/>
    </source>
</evidence>
<protein>
    <recommendedName>
        <fullName evidence="2">VanZ-like domain-containing protein</fullName>
    </recommendedName>
</protein>
<keyword evidence="4" id="KW-1185">Reference proteome</keyword>
<keyword evidence="1" id="KW-1133">Transmembrane helix</keyword>
<sequence>MSRTFRLVAPLVGVIILIFVSSTMSYEQQDIRSVLSQFPGSEFLETLFSPVAFTYGGRLISVDNLGLVTFIEFFIRKGMHVFVFGLLAFLLFRLLYGFNVNVFRSSLFSFLFVVGFAVIDEVRQFFHPDRSGMWQDVVLDSFGAMLGIVFALWFYKRKE</sequence>
<dbReference type="InterPro" id="IPR006976">
    <property type="entry name" value="VanZ-like"/>
</dbReference>
<keyword evidence="1" id="KW-0472">Membrane</keyword>
<dbReference type="EMBL" id="JAFBEC010000011">
    <property type="protein sequence ID" value="MBM7634339.1"/>
    <property type="molecule type" value="Genomic_DNA"/>
</dbReference>
<organism evidence="3 4">
    <name type="scientific">Geomicrobium sediminis</name>
    <dbReference type="NCBI Taxonomy" id="1347788"/>
    <lineage>
        <taxon>Bacteria</taxon>
        <taxon>Bacillati</taxon>
        <taxon>Bacillota</taxon>
        <taxon>Bacilli</taxon>
        <taxon>Bacillales</taxon>
        <taxon>Geomicrobium</taxon>
    </lineage>
</organism>
<evidence type="ECO:0000313" key="3">
    <source>
        <dbReference type="EMBL" id="MBM7634339.1"/>
    </source>
</evidence>
<feature type="transmembrane region" description="Helical" evidence="1">
    <location>
        <begin position="134"/>
        <end position="155"/>
    </location>
</feature>
<reference evidence="3 4" key="1">
    <citation type="submission" date="2021-01" db="EMBL/GenBank/DDBJ databases">
        <title>Genomic Encyclopedia of Type Strains, Phase IV (KMG-IV): sequencing the most valuable type-strain genomes for metagenomic binning, comparative biology and taxonomic classification.</title>
        <authorList>
            <person name="Goeker M."/>
        </authorList>
    </citation>
    <scope>NUCLEOTIDE SEQUENCE [LARGE SCALE GENOMIC DNA]</scope>
    <source>
        <strain evidence="3 4">DSM 25540</strain>
    </source>
</reference>
<evidence type="ECO:0000313" key="4">
    <source>
        <dbReference type="Proteomes" id="UP000741863"/>
    </source>
</evidence>